<feature type="region of interest" description="Disordered" evidence="1">
    <location>
        <begin position="55"/>
        <end position="113"/>
    </location>
</feature>
<feature type="compositionally biased region" description="Basic and acidic residues" evidence="1">
    <location>
        <begin position="85"/>
        <end position="97"/>
    </location>
</feature>
<dbReference type="Proteomes" id="UP000318571">
    <property type="component" value="Chromosome 5"/>
</dbReference>
<evidence type="ECO:0000313" key="2">
    <source>
        <dbReference type="EMBL" id="TRY76493.1"/>
    </source>
</evidence>
<sequence>MSKKRTHPGCSIFWFLKDCPLGEIFGVDPFKMYPWEKFCTQYTGFKGIKQCRPFEKTETKVEEKEVPGKKSATAKVKPAKVNNKQPKESTPVREPKTSDNLNHNSNNDYSNENPFDQIILDARFSGSSPDVRWAHLE</sequence>
<comment type="caution">
    <text evidence="2">The sequence shown here is derived from an EMBL/GenBank/DDBJ whole genome shotgun (WGS) entry which is preliminary data.</text>
</comment>
<feature type="compositionally biased region" description="Low complexity" evidence="1">
    <location>
        <begin position="98"/>
        <end position="113"/>
    </location>
</feature>
<name>A0A553PFQ1_TIGCA</name>
<reference evidence="2 3" key="1">
    <citation type="journal article" date="2018" name="Nat. Ecol. Evol.">
        <title>Genomic signatures of mitonuclear coevolution across populations of Tigriopus californicus.</title>
        <authorList>
            <person name="Barreto F.S."/>
            <person name="Watson E.T."/>
            <person name="Lima T.G."/>
            <person name="Willett C.S."/>
            <person name="Edmands S."/>
            <person name="Li W."/>
            <person name="Burton R.S."/>
        </authorList>
    </citation>
    <scope>NUCLEOTIDE SEQUENCE [LARGE SCALE GENOMIC DNA]</scope>
    <source>
        <strain evidence="2 3">San Diego</strain>
    </source>
</reference>
<evidence type="ECO:0000256" key="1">
    <source>
        <dbReference type="SAM" id="MobiDB-lite"/>
    </source>
</evidence>
<keyword evidence="3" id="KW-1185">Reference proteome</keyword>
<proteinExistence type="predicted"/>
<protein>
    <submittedName>
        <fullName evidence="2">Uncharacterized protein</fullName>
    </submittedName>
</protein>
<feature type="compositionally biased region" description="Basic and acidic residues" evidence="1">
    <location>
        <begin position="55"/>
        <end position="68"/>
    </location>
</feature>
<dbReference type="EMBL" id="VCGU01000004">
    <property type="protein sequence ID" value="TRY76493.1"/>
    <property type="molecule type" value="Genomic_DNA"/>
</dbReference>
<organism evidence="2 3">
    <name type="scientific">Tigriopus californicus</name>
    <name type="common">Marine copepod</name>
    <dbReference type="NCBI Taxonomy" id="6832"/>
    <lineage>
        <taxon>Eukaryota</taxon>
        <taxon>Metazoa</taxon>
        <taxon>Ecdysozoa</taxon>
        <taxon>Arthropoda</taxon>
        <taxon>Crustacea</taxon>
        <taxon>Multicrustacea</taxon>
        <taxon>Hexanauplia</taxon>
        <taxon>Copepoda</taxon>
        <taxon>Harpacticoida</taxon>
        <taxon>Harpacticidae</taxon>
        <taxon>Tigriopus</taxon>
    </lineage>
</organism>
<dbReference type="AlphaFoldDB" id="A0A553PFQ1"/>
<accession>A0A553PFQ1</accession>
<evidence type="ECO:0000313" key="3">
    <source>
        <dbReference type="Proteomes" id="UP000318571"/>
    </source>
</evidence>
<gene>
    <name evidence="2" type="ORF">TCAL_00075</name>
</gene>